<accession>A0A1V4HIS0</accession>
<comment type="caution">
    <text evidence="1">The sequence shown here is derived from an EMBL/GenBank/DDBJ whole genome shotgun (WGS) entry which is preliminary data.</text>
</comment>
<organism evidence="1 2">
    <name type="scientific">Paenibacillus ferrarius</name>
    <dbReference type="NCBI Taxonomy" id="1469647"/>
    <lineage>
        <taxon>Bacteria</taxon>
        <taxon>Bacillati</taxon>
        <taxon>Bacillota</taxon>
        <taxon>Bacilli</taxon>
        <taxon>Bacillales</taxon>
        <taxon>Paenibacillaceae</taxon>
        <taxon>Paenibacillus</taxon>
    </lineage>
</organism>
<reference evidence="2" key="1">
    <citation type="submission" date="2016-07" db="EMBL/GenBank/DDBJ databases">
        <authorList>
            <person name="Florea S."/>
            <person name="Webb J.S."/>
            <person name="Jaromczyk J."/>
            <person name="Schardl C.L."/>
        </authorList>
    </citation>
    <scope>NUCLEOTIDE SEQUENCE [LARGE SCALE GENOMIC DNA]</scope>
    <source>
        <strain evidence="2">CY1</strain>
    </source>
</reference>
<evidence type="ECO:0000313" key="1">
    <source>
        <dbReference type="EMBL" id="OPH56896.1"/>
    </source>
</evidence>
<dbReference type="OrthoDB" id="2666627at2"/>
<dbReference type="RefSeq" id="WP_079413887.1">
    <property type="nucleotide sequence ID" value="NZ_MBTG01000014.1"/>
</dbReference>
<dbReference type="EMBL" id="MBTG01000014">
    <property type="protein sequence ID" value="OPH56896.1"/>
    <property type="molecule type" value="Genomic_DNA"/>
</dbReference>
<keyword evidence="2" id="KW-1185">Reference proteome</keyword>
<name>A0A1V4HIS0_9BACL</name>
<dbReference type="Proteomes" id="UP000190626">
    <property type="component" value="Unassembled WGS sequence"/>
</dbReference>
<protein>
    <submittedName>
        <fullName evidence="1">Uncharacterized protein</fullName>
    </submittedName>
</protein>
<sequence length="62" mass="7207">MIVENHLILWNHVSLKIMDVQRIELPFGEHVHTSQLSSSALLYMTSGSHGRESKVLDCRWLY</sequence>
<proteinExistence type="predicted"/>
<gene>
    <name evidence="1" type="ORF">BC351_26110</name>
</gene>
<evidence type="ECO:0000313" key="2">
    <source>
        <dbReference type="Proteomes" id="UP000190626"/>
    </source>
</evidence>
<dbReference type="AlphaFoldDB" id="A0A1V4HIS0"/>